<keyword evidence="4" id="KW-1185">Reference proteome</keyword>
<dbReference type="Proteomes" id="UP000029964">
    <property type="component" value="Unassembled WGS sequence"/>
</dbReference>
<feature type="region of interest" description="Disordered" evidence="1">
    <location>
        <begin position="92"/>
        <end position="119"/>
    </location>
</feature>
<dbReference type="OrthoDB" id="2132010at2759"/>
<proteinExistence type="predicted"/>
<evidence type="ECO:0000313" key="3">
    <source>
        <dbReference type="EMBL" id="KFH44083.1"/>
    </source>
</evidence>
<evidence type="ECO:0008006" key="5">
    <source>
        <dbReference type="Google" id="ProtNLM"/>
    </source>
</evidence>
<feature type="signal peptide" evidence="2">
    <location>
        <begin position="1"/>
        <end position="17"/>
    </location>
</feature>
<feature type="chain" id="PRO_5001815362" description="Biotrophy-associated secreted protein 2" evidence="2">
    <location>
        <begin position="18"/>
        <end position="180"/>
    </location>
</feature>
<organism evidence="3 4">
    <name type="scientific">Hapsidospora chrysogenum (strain ATCC 11550 / CBS 779.69 / DSM 880 / IAM 14645 / JCM 23072 / IMI 49137)</name>
    <name type="common">Acremonium chrysogenum</name>
    <dbReference type="NCBI Taxonomy" id="857340"/>
    <lineage>
        <taxon>Eukaryota</taxon>
        <taxon>Fungi</taxon>
        <taxon>Dikarya</taxon>
        <taxon>Ascomycota</taxon>
        <taxon>Pezizomycotina</taxon>
        <taxon>Sordariomycetes</taxon>
        <taxon>Hypocreomycetidae</taxon>
        <taxon>Hypocreales</taxon>
        <taxon>Bionectriaceae</taxon>
        <taxon>Hapsidospora</taxon>
    </lineage>
</organism>
<keyword evidence="2" id="KW-0732">Signal</keyword>
<reference evidence="4" key="1">
    <citation type="journal article" date="2014" name="Genome Announc.">
        <title>Genome sequence and annotation of Acremonium chrysogenum, producer of the beta-lactam antibiotic cephalosporin C.</title>
        <authorList>
            <person name="Terfehr D."/>
            <person name="Dahlmann T.A."/>
            <person name="Specht T."/>
            <person name="Zadra I."/>
            <person name="Kuernsteiner H."/>
            <person name="Kueck U."/>
        </authorList>
    </citation>
    <scope>NUCLEOTIDE SEQUENCE [LARGE SCALE GENOMIC DNA]</scope>
    <source>
        <strain evidence="4">ATCC 11550 / CBS 779.69 / DSM 880 / IAM 14645 / JCM 23072 / IMI 49137</strain>
    </source>
</reference>
<protein>
    <recommendedName>
        <fullName evidence="5">Biotrophy-associated secreted protein 2</fullName>
    </recommendedName>
</protein>
<gene>
    <name evidence="3" type="ORF">ACRE_051700</name>
</gene>
<evidence type="ECO:0000256" key="2">
    <source>
        <dbReference type="SAM" id="SignalP"/>
    </source>
</evidence>
<accession>A0A086T401</accession>
<name>A0A086T401_HAPC1</name>
<dbReference type="HOGENOM" id="CLU_124589_0_0_1"/>
<evidence type="ECO:0000313" key="4">
    <source>
        <dbReference type="Proteomes" id="UP000029964"/>
    </source>
</evidence>
<dbReference type="AlphaFoldDB" id="A0A086T401"/>
<comment type="caution">
    <text evidence="3">The sequence shown here is derived from an EMBL/GenBank/DDBJ whole genome shotgun (WGS) entry which is preliminary data.</text>
</comment>
<dbReference type="EMBL" id="JPKY01000055">
    <property type="protein sequence ID" value="KFH44083.1"/>
    <property type="molecule type" value="Genomic_DNA"/>
</dbReference>
<sequence>MVRFCLVTLAFAALALAAPQPQLSPDPNGASNVGNGQGAQFITGGCLSDADCASGCCAGLASGEAVCSGPDVGNANGKQGCGFNGGGNGGGNGGDAAAEEDDGRAADADGAGGAGNADTGAAGSENVGLGNGSQFITGQCLSDADCASGCCAGSEGSDTAACSAVLAANEQGKTGCGFGS</sequence>
<evidence type="ECO:0000256" key="1">
    <source>
        <dbReference type="SAM" id="MobiDB-lite"/>
    </source>
</evidence>